<comment type="caution">
    <text evidence="2">The sequence shown here is derived from an EMBL/GenBank/DDBJ whole genome shotgun (WGS) entry which is preliminary data.</text>
</comment>
<evidence type="ECO:0000259" key="1">
    <source>
        <dbReference type="Pfam" id="PF00535"/>
    </source>
</evidence>
<dbReference type="RefSeq" id="WP_236134266.1">
    <property type="nucleotide sequence ID" value="NZ_JAKGTH010000009.1"/>
</dbReference>
<dbReference type="Gene3D" id="3.90.550.10">
    <property type="entry name" value="Spore Coat Polysaccharide Biosynthesis Protein SpsA, Chain A"/>
    <property type="match status" value="1"/>
</dbReference>
<gene>
    <name evidence="2" type="ORF">L1I30_10610</name>
</gene>
<dbReference type="InterPro" id="IPR029044">
    <property type="entry name" value="Nucleotide-diphossugar_trans"/>
</dbReference>
<dbReference type="PANTHER" id="PTHR43685:SF11">
    <property type="entry name" value="GLYCOSYLTRANSFERASE TAGX-RELATED"/>
    <property type="match status" value="1"/>
</dbReference>
<dbReference type="PANTHER" id="PTHR43685">
    <property type="entry name" value="GLYCOSYLTRANSFERASE"/>
    <property type="match status" value="1"/>
</dbReference>
<dbReference type="CDD" id="cd00761">
    <property type="entry name" value="Glyco_tranf_GTA_type"/>
    <property type="match status" value="1"/>
</dbReference>
<dbReference type="EMBL" id="JAKGTH010000009">
    <property type="protein sequence ID" value="MCF4102119.1"/>
    <property type="molecule type" value="Genomic_DNA"/>
</dbReference>
<keyword evidence="3" id="KW-1185">Reference proteome</keyword>
<reference evidence="2" key="1">
    <citation type="submission" date="2022-01" db="EMBL/GenBank/DDBJ databases">
        <title>Gillisia lutea sp. nov., isolated from marine plastic residues from the Malvarosa beach (Valencia, Spain).</title>
        <authorList>
            <person name="Vidal-Verdu A."/>
            <person name="Molina-Menor E."/>
            <person name="Satari L."/>
            <person name="Pascual J."/>
            <person name="Pereto J."/>
            <person name="Porcar M."/>
        </authorList>
    </citation>
    <scope>NUCLEOTIDE SEQUENCE</scope>
    <source>
        <strain evidence="2">M10.2A</strain>
    </source>
</reference>
<sequence length="284" mass="33996">MLISIIVTCYNQEKYISKALESILLQTYEDWECIVVDDGSTDNSFLKIQEFVDKDSRFKYFFHENSGVSTTRNKGIEASQGSYIQFLDGDDFLEKTKLDKSIEVIKHNSKIDVVFSNFKLYDDKKNKYLSPYCDFQLDKFNFNYVLYKWDDGFSIPIHTGLIKSSILTDFNFPENIRSKEDWLMWVYIFNRDPIVFFIDKPLAIYRIHKRSITMSTSMYNDHMEALAYLKFNLTQAEYENLLLVFVKRYYQRSLKFKGELLQLQNTLFFKVYRYIHRKSKTLFK</sequence>
<accession>A0ABS9EJS9</accession>
<dbReference type="Pfam" id="PF00535">
    <property type="entry name" value="Glycos_transf_2"/>
    <property type="match status" value="1"/>
</dbReference>
<name>A0ABS9EJS9_9FLAO</name>
<dbReference type="Proteomes" id="UP001179363">
    <property type="component" value="Unassembled WGS sequence"/>
</dbReference>
<protein>
    <submittedName>
        <fullName evidence="2">Glycosyltransferase family 2 protein</fullName>
    </submittedName>
</protein>
<dbReference type="InterPro" id="IPR050834">
    <property type="entry name" value="Glycosyltransf_2"/>
</dbReference>
<feature type="domain" description="Glycosyltransferase 2-like" evidence="1">
    <location>
        <begin position="4"/>
        <end position="130"/>
    </location>
</feature>
<dbReference type="InterPro" id="IPR001173">
    <property type="entry name" value="Glyco_trans_2-like"/>
</dbReference>
<dbReference type="SUPFAM" id="SSF53448">
    <property type="entry name" value="Nucleotide-diphospho-sugar transferases"/>
    <property type="match status" value="1"/>
</dbReference>
<proteinExistence type="predicted"/>
<organism evidence="2 3">
    <name type="scientific">Gillisia lutea</name>
    <dbReference type="NCBI Taxonomy" id="2909668"/>
    <lineage>
        <taxon>Bacteria</taxon>
        <taxon>Pseudomonadati</taxon>
        <taxon>Bacteroidota</taxon>
        <taxon>Flavobacteriia</taxon>
        <taxon>Flavobacteriales</taxon>
        <taxon>Flavobacteriaceae</taxon>
        <taxon>Gillisia</taxon>
    </lineage>
</organism>
<evidence type="ECO:0000313" key="3">
    <source>
        <dbReference type="Proteomes" id="UP001179363"/>
    </source>
</evidence>
<evidence type="ECO:0000313" key="2">
    <source>
        <dbReference type="EMBL" id="MCF4102119.1"/>
    </source>
</evidence>